<sequence length="174" mass="19042">MGATSVGSPPSIRLDVLSVGLSARQSLSLGFGVLTPYYRQLTKLRPWPCLSMQVMVFILHCANWEWDGYGHGWTLFGKRGPCEIVFRESAVCTCNNAGSVVSSYADHGFDSLQTETPKVVPLATVYFPHGVVTAGGYDGIMEDNTPPLKVLHELTPERTAAQSMATVHQYFRTS</sequence>
<evidence type="ECO:0000313" key="1">
    <source>
        <dbReference type="EMBL" id="OAE22007.1"/>
    </source>
</evidence>
<dbReference type="Proteomes" id="UP000077202">
    <property type="component" value="Unassembled WGS sequence"/>
</dbReference>
<dbReference type="AlphaFoldDB" id="A0A176VN18"/>
<proteinExistence type="predicted"/>
<dbReference type="EMBL" id="LVLJ01003293">
    <property type="protein sequence ID" value="OAE22007.1"/>
    <property type="molecule type" value="Genomic_DNA"/>
</dbReference>
<keyword evidence="2" id="KW-1185">Reference proteome</keyword>
<name>A0A176VN18_MARPO</name>
<gene>
    <name evidence="1" type="ORF">AXG93_4804s1120</name>
</gene>
<protein>
    <submittedName>
        <fullName evidence="1">Uncharacterized protein</fullName>
    </submittedName>
</protein>
<organism evidence="1 2">
    <name type="scientific">Marchantia polymorpha subsp. ruderalis</name>
    <dbReference type="NCBI Taxonomy" id="1480154"/>
    <lineage>
        <taxon>Eukaryota</taxon>
        <taxon>Viridiplantae</taxon>
        <taxon>Streptophyta</taxon>
        <taxon>Embryophyta</taxon>
        <taxon>Marchantiophyta</taxon>
        <taxon>Marchantiopsida</taxon>
        <taxon>Marchantiidae</taxon>
        <taxon>Marchantiales</taxon>
        <taxon>Marchantiaceae</taxon>
        <taxon>Marchantia</taxon>
    </lineage>
</organism>
<comment type="caution">
    <text evidence="1">The sequence shown here is derived from an EMBL/GenBank/DDBJ whole genome shotgun (WGS) entry which is preliminary data.</text>
</comment>
<reference evidence="1" key="1">
    <citation type="submission" date="2016-03" db="EMBL/GenBank/DDBJ databases">
        <title>Mechanisms controlling the formation of the plant cell surface in tip-growing cells are functionally conserved among land plants.</title>
        <authorList>
            <person name="Honkanen S."/>
            <person name="Jones V.A."/>
            <person name="Morieri G."/>
            <person name="Champion C."/>
            <person name="Hetherington A.J."/>
            <person name="Kelly S."/>
            <person name="Saint-Marcoux D."/>
            <person name="Proust H."/>
            <person name="Prescott H."/>
            <person name="Dolan L."/>
        </authorList>
    </citation>
    <scope>NUCLEOTIDE SEQUENCE [LARGE SCALE GENOMIC DNA]</scope>
    <source>
        <tissue evidence="1">Whole gametophyte</tissue>
    </source>
</reference>
<accession>A0A176VN18</accession>
<evidence type="ECO:0000313" key="2">
    <source>
        <dbReference type="Proteomes" id="UP000077202"/>
    </source>
</evidence>